<dbReference type="InterPro" id="IPR001021">
    <property type="entry name" value="Ribosomal_bL25_long"/>
</dbReference>
<keyword evidence="1 5" id="KW-0699">rRNA-binding</keyword>
<comment type="subunit">
    <text evidence="5">Part of the 50S ribosomal subunit; part of the 5S rRNA/L5/L18/L25 subcomplex. Contacts the 5S rRNA. Binds to the 5S rRNA independently of L5 and L18.</text>
</comment>
<keyword evidence="2 5" id="KW-0694">RNA-binding</keyword>
<gene>
    <name evidence="5" type="primary">rplY</name>
    <name evidence="5" type="synonym">ctc</name>
    <name evidence="9" type="ORF">HER31_09460</name>
</gene>
<dbReference type="GO" id="GO:0006412">
    <property type="term" value="P:translation"/>
    <property type="evidence" value="ECO:0007669"/>
    <property type="project" value="UniProtKB-UniRule"/>
</dbReference>
<dbReference type="Gene3D" id="2.40.240.10">
    <property type="entry name" value="Ribosomal Protein L25, Chain P"/>
    <property type="match status" value="1"/>
</dbReference>
<feature type="domain" description="Large ribosomal subunit protein bL25 beta" evidence="8">
    <location>
        <begin position="102"/>
        <end position="191"/>
    </location>
</feature>
<dbReference type="GO" id="GO:0022625">
    <property type="term" value="C:cytosolic large ribosomal subunit"/>
    <property type="evidence" value="ECO:0007669"/>
    <property type="project" value="TreeGrafter"/>
</dbReference>
<dbReference type="PANTHER" id="PTHR33284:SF1">
    <property type="entry name" value="RIBOSOMAL PROTEIN L25_GLN-TRNA SYNTHETASE, ANTI-CODON-BINDING DOMAIN-CONTAINING PROTEIN"/>
    <property type="match status" value="1"/>
</dbReference>
<dbReference type="InterPro" id="IPR020056">
    <property type="entry name" value="Rbsml_bL25/Gln-tRNA_synth_N"/>
</dbReference>
<dbReference type="NCBIfam" id="NF004130">
    <property type="entry name" value="PRK05618.1-5"/>
    <property type="match status" value="1"/>
</dbReference>
<dbReference type="HAMAP" id="MF_01336">
    <property type="entry name" value="Ribosomal_bL25"/>
    <property type="match status" value="1"/>
</dbReference>
<dbReference type="Gene3D" id="2.170.120.20">
    <property type="entry name" value="Ribosomal protein L25, beta domain"/>
    <property type="match status" value="1"/>
</dbReference>
<dbReference type="KEGG" id="fes:HER31_09460"/>
<dbReference type="SUPFAM" id="SSF50715">
    <property type="entry name" value="Ribosomal protein L25-like"/>
    <property type="match status" value="1"/>
</dbReference>
<dbReference type="NCBIfam" id="NF004128">
    <property type="entry name" value="PRK05618.1-2"/>
    <property type="match status" value="1"/>
</dbReference>
<evidence type="ECO:0000259" key="8">
    <source>
        <dbReference type="Pfam" id="PF14693"/>
    </source>
</evidence>
<dbReference type="GO" id="GO:0008097">
    <property type="term" value="F:5S rRNA binding"/>
    <property type="evidence" value="ECO:0007669"/>
    <property type="project" value="InterPro"/>
</dbReference>
<accession>A0A6H1UDD9</accession>
<dbReference type="NCBIfam" id="NF004612">
    <property type="entry name" value="PRK05943.1"/>
    <property type="match status" value="1"/>
</dbReference>
<evidence type="ECO:0000313" key="10">
    <source>
        <dbReference type="Proteomes" id="UP000501602"/>
    </source>
</evidence>
<dbReference type="InterPro" id="IPR037121">
    <property type="entry name" value="Ribosomal_bL25_C"/>
</dbReference>
<comment type="similarity">
    <text evidence="5">Belongs to the bacterial ribosomal protein bL25 family. CTC subfamily.</text>
</comment>
<dbReference type="NCBIfam" id="TIGR00731">
    <property type="entry name" value="bL25_bact_ctc"/>
    <property type="match status" value="1"/>
</dbReference>
<keyword evidence="10" id="KW-1185">Reference proteome</keyword>
<evidence type="ECO:0000256" key="5">
    <source>
        <dbReference type="HAMAP-Rule" id="MF_01334"/>
    </source>
</evidence>
<dbReference type="FunFam" id="2.40.240.10:FF:000002">
    <property type="entry name" value="50S ribosomal protein L25"/>
    <property type="match status" value="1"/>
</dbReference>
<feature type="compositionally biased region" description="Acidic residues" evidence="6">
    <location>
        <begin position="195"/>
        <end position="210"/>
    </location>
</feature>
<dbReference type="CDD" id="cd00495">
    <property type="entry name" value="Ribosomal_L25_TL5_CTC"/>
    <property type="match status" value="1"/>
</dbReference>
<proteinExistence type="inferred from homology"/>
<dbReference type="Pfam" id="PF14693">
    <property type="entry name" value="Ribosomal_TL5_C"/>
    <property type="match status" value="1"/>
</dbReference>
<dbReference type="AlphaFoldDB" id="A0A6H1UDD9"/>
<evidence type="ECO:0000256" key="2">
    <source>
        <dbReference type="ARBA" id="ARBA00022884"/>
    </source>
</evidence>
<evidence type="ECO:0000256" key="3">
    <source>
        <dbReference type="ARBA" id="ARBA00022980"/>
    </source>
</evidence>
<reference evidence="9 10" key="1">
    <citation type="submission" date="2020-04" db="EMBL/GenBank/DDBJ databases">
        <title>Ferrimonas sp. S7 isolated from sea water.</title>
        <authorList>
            <person name="Bae S.S."/>
            <person name="Baek K."/>
        </authorList>
    </citation>
    <scope>NUCLEOTIDE SEQUENCE [LARGE SCALE GENOMIC DNA]</scope>
    <source>
        <strain evidence="9 10">S7</strain>
    </source>
</reference>
<dbReference type="Proteomes" id="UP000501602">
    <property type="component" value="Chromosome"/>
</dbReference>
<dbReference type="InterPro" id="IPR020057">
    <property type="entry name" value="Ribosomal_bL25_b-dom"/>
</dbReference>
<dbReference type="RefSeq" id="WP_168660352.1">
    <property type="nucleotide sequence ID" value="NZ_CP051180.1"/>
</dbReference>
<evidence type="ECO:0000259" key="7">
    <source>
        <dbReference type="Pfam" id="PF01386"/>
    </source>
</evidence>
<feature type="region of interest" description="Disordered" evidence="6">
    <location>
        <begin position="188"/>
        <end position="210"/>
    </location>
</feature>
<dbReference type="Pfam" id="PF01386">
    <property type="entry name" value="Ribosomal_L25p"/>
    <property type="match status" value="1"/>
</dbReference>
<dbReference type="InterPro" id="IPR020930">
    <property type="entry name" value="Ribosomal_uL5_bac-type"/>
</dbReference>
<dbReference type="EMBL" id="CP051180">
    <property type="protein sequence ID" value="QIZ77091.1"/>
    <property type="molecule type" value="Genomic_DNA"/>
</dbReference>
<protein>
    <recommendedName>
        <fullName evidence="5">Large ribosomal subunit protein bL25</fullName>
    </recommendedName>
    <alternativeName>
        <fullName evidence="5">General stress protein CTC</fullName>
    </alternativeName>
</protein>
<evidence type="ECO:0000256" key="1">
    <source>
        <dbReference type="ARBA" id="ARBA00022730"/>
    </source>
</evidence>
<dbReference type="HAMAP" id="MF_01334">
    <property type="entry name" value="Ribosomal_bL25_CTC"/>
    <property type="match status" value="1"/>
</dbReference>
<name>A0A6H1UDD9_9GAMM</name>
<dbReference type="GO" id="GO:0003735">
    <property type="term" value="F:structural constituent of ribosome"/>
    <property type="evidence" value="ECO:0007669"/>
    <property type="project" value="InterPro"/>
</dbReference>
<dbReference type="InterPro" id="IPR020055">
    <property type="entry name" value="Ribosomal_bL25_short"/>
</dbReference>
<dbReference type="PANTHER" id="PTHR33284">
    <property type="entry name" value="RIBOSOMAL PROTEIN L25/GLN-TRNA SYNTHETASE, ANTI-CODON-BINDING DOMAIN-CONTAINING PROTEIN"/>
    <property type="match status" value="1"/>
</dbReference>
<feature type="domain" description="Large ribosomal subunit protein bL25 L25" evidence="7">
    <location>
        <begin position="7"/>
        <end position="93"/>
    </location>
</feature>
<evidence type="ECO:0000256" key="6">
    <source>
        <dbReference type="SAM" id="MobiDB-lite"/>
    </source>
</evidence>
<dbReference type="InterPro" id="IPR029751">
    <property type="entry name" value="Ribosomal_L25_dom"/>
</dbReference>
<keyword evidence="4 5" id="KW-0687">Ribonucleoprotein</keyword>
<evidence type="ECO:0000256" key="4">
    <source>
        <dbReference type="ARBA" id="ARBA00023274"/>
    </source>
</evidence>
<comment type="function">
    <text evidence="5">This is one of the proteins that binds to the 5S RNA in the ribosome where it forms part of the central protuberance.</text>
</comment>
<evidence type="ECO:0000313" key="9">
    <source>
        <dbReference type="EMBL" id="QIZ77091.1"/>
    </source>
</evidence>
<sequence>MPELTFDAEVRTEHGTGASRRLRHQDKLPAILYGGGKDPVSLTLEHNKVNLAQEKEAFYSQVLTLKINGKTEDVIVKAMQRHPYKPKLVHVDFLRVSKNNALTTTVPLHFLNEDTCVGAKAGGTVVHLLNEVEVKCLPADLPEFIEVDIQQLDAGQSLHLHDIALPKGVELTELSKGDDHDLSVVSVQAARGGSEEDEASESAEPGTEQE</sequence>
<dbReference type="InterPro" id="IPR011035">
    <property type="entry name" value="Ribosomal_bL25/Gln-tRNA_synth"/>
</dbReference>
<organism evidence="9 10">
    <name type="scientific">Ferrimonas lipolytica</name>
    <dbReference type="NCBI Taxonomy" id="2724191"/>
    <lineage>
        <taxon>Bacteria</taxon>
        <taxon>Pseudomonadati</taxon>
        <taxon>Pseudomonadota</taxon>
        <taxon>Gammaproteobacteria</taxon>
        <taxon>Alteromonadales</taxon>
        <taxon>Ferrimonadaceae</taxon>
        <taxon>Ferrimonas</taxon>
    </lineage>
</organism>
<keyword evidence="3 5" id="KW-0689">Ribosomal protein</keyword>